<evidence type="ECO:0000313" key="12">
    <source>
        <dbReference type="EMBL" id="OAO89280.1"/>
    </source>
</evidence>
<dbReference type="InterPro" id="IPR000477">
    <property type="entry name" value="RT_dom"/>
</dbReference>
<keyword evidence="5" id="KW-0378">Hydrolase</keyword>
<evidence type="ECO:0000256" key="1">
    <source>
        <dbReference type="ARBA" id="ARBA00022679"/>
    </source>
</evidence>
<dbReference type="GO" id="GO:0003676">
    <property type="term" value="F:nucleic acid binding"/>
    <property type="evidence" value="ECO:0007669"/>
    <property type="project" value="InterPro"/>
</dbReference>
<feature type="domain" description="Integrase zinc-binding" evidence="11">
    <location>
        <begin position="1131"/>
        <end position="1185"/>
    </location>
</feature>
<dbReference type="Pfam" id="PF17917">
    <property type="entry name" value="RT_RNaseH"/>
    <property type="match status" value="1"/>
</dbReference>
<accession>A0A178U6J9</accession>
<feature type="compositionally biased region" description="Low complexity" evidence="7">
    <location>
        <begin position="346"/>
        <end position="357"/>
    </location>
</feature>
<dbReference type="InterPro" id="IPR036397">
    <property type="entry name" value="RNaseH_sf"/>
</dbReference>
<dbReference type="GO" id="GO:0016787">
    <property type="term" value="F:hydrolase activity"/>
    <property type="evidence" value="ECO:0007669"/>
    <property type="project" value="UniProtKB-KW"/>
</dbReference>
<sequence>MTRSKGSSHLVNYHEDIGRFEKENKKRKQLAVQREAEMANVVDDDGLQFEGEHHGVFQDLPPPDGGNAANAAAANAARAAAANAALAALLNARPAPARQTLRDHDAPNIEFFRDRNQQLPINKNDFEIKTGLLALVKQTSVFRTALLRNKISSFQQGGTESFHEALERFKDYYRECPHHDTASNGNFMPKTETEATELIENLAASNNNHNVDYDRRDQRVVNFCDDNGEAQVYQEFSGNGSEDNQAELNYINGQGNYQNRGFNPNYMNHHNLSYRSTNVENLQDQVYPAQTGSQGQQFQFKPFVPGHGNFSNKSFVPKPQTQGNGYNQGGFQQKPQFNNFQGSYKAPPGANSASSSGDNEMKLMMQQILPGKPITNPKDYNKCKEYVNKLDDEPLVEEVEVEKIVPEKEQGETVVPPPYVPKLPFPGRQRKIQREKEYALFDEIMRQLQVKLPFLELVQNVPIYRKHLKDILTNKKTLEEGAVLISHECSAILQNVIPLKREDLGSFVLSGWIVEYTFNRCLCDLRAGVSLMPFSVAKRLGIKNFTPTKMSLIGDIVQEFNMERIMSKPTIEGQTFWVDIMNKLGDELLVELNTEDPLQTVYIKEESEFGYLGEATKGFAKMLDSSSPMTKMVAFAELGDNEVEKALVLRKYRKALGYSLDDITGISPSLCMHKLHLEDESMTSVEHQRLLNPNLRDVVKKEIMKLLDAGIIYPISDSTWVSPVHVVPKKGGVTVIKNEKNELIPTRTVTGDRMCIDYRKLNSATRKDHFPLPFIDQMLKRLSNQPYYCFLDGYSGFFQIPIHPDDQEKTTFTCPYGTFAYRRMPFGLCNAPATFQRCMMSIFSDMIEDFMEGTSALRGQTLSLELGEMPFHGEGRYCTWAQDFRKGRFIKDFSMIARPLTQMLCKEQKFEFDDRCLQAFNIIKESLVSAPIVQPPDWELPFEVMCDASDYAVGAVLGQRKDKKLHAIYYASRTLDGAQVNYATTEKELLAIVFAFEKFRSYLVGSKVIVHTDHAALRYLLSKKDAKPRLLRWILLLQEFGLEIKDKKGIENGVADNLSRLRVEEEVPMRDTLPGENLASIEDCYMDEVERLRVSTLELKTLHTGDSNLPWYADFANYLSCEVPPPDFTESEVEGILYNCHALSYAGHFTSFKTATKVLQAGFWWPTLFKDAHGFVAKCDACQRKGNGNEYILVVVDYVSKLVEAIACPKNDAAVVELSNREITGILEKTVGKSRKDWAAKLDDAIWTYRTAYKTPIGTTPFNLIYGKSCHLPVELEYKALLATKLMNFDIKSAAERRLVQLNELDEICLNAYESSRIYKERTKAIHDKKITLKQFMEGMGRAKDATGTSRARMRTSEAPTNNDPNKRPVLGLYNDVATMFQTLRMGRDGVTYYCKIPNEHITSLLSATNLAFEPDEQYLVRNPSRAVTRRRRTAAAQPTAEHVVGNDNVYEDYADPAPSTHAQPYLLLPEDPASMWRAISKIRPCVCTRGGGVDDGDREHRSKTTKDRHAERLVPTVGASTSQPPPEHSLGRCLGRSRRQPGEQSSSESPTHQR</sequence>
<evidence type="ECO:0008006" key="14">
    <source>
        <dbReference type="Google" id="ProtNLM"/>
    </source>
</evidence>
<dbReference type="Gene3D" id="3.10.10.10">
    <property type="entry name" value="HIV Type 1 Reverse Transcriptase, subunit A, domain 1"/>
    <property type="match status" value="1"/>
</dbReference>
<dbReference type="InterPro" id="IPR005162">
    <property type="entry name" value="Retrotrans_gag_dom"/>
</dbReference>
<dbReference type="PANTHER" id="PTHR37984:SF5">
    <property type="entry name" value="PROTEIN NYNRIN-LIKE"/>
    <property type="match status" value="1"/>
</dbReference>
<feature type="region of interest" description="Disordered" evidence="7">
    <location>
        <begin position="309"/>
        <end position="328"/>
    </location>
</feature>
<dbReference type="EMBL" id="LUHQ01000018">
    <property type="protein sequence ID" value="OAO89280.1"/>
    <property type="molecule type" value="Genomic_DNA"/>
</dbReference>
<dbReference type="Gene3D" id="1.10.340.70">
    <property type="match status" value="1"/>
</dbReference>
<keyword evidence="3" id="KW-0540">Nuclease</keyword>
<evidence type="ECO:0000259" key="8">
    <source>
        <dbReference type="Pfam" id="PF00078"/>
    </source>
</evidence>
<comment type="caution">
    <text evidence="12">The sequence shown here is derived from an EMBL/GenBank/DDBJ whole genome shotgun (WGS) entry which is preliminary data.</text>
</comment>
<dbReference type="Pfam" id="PF17921">
    <property type="entry name" value="Integrase_H2C2"/>
    <property type="match status" value="1"/>
</dbReference>
<dbReference type="InterPro" id="IPR041373">
    <property type="entry name" value="RT_RNaseH"/>
</dbReference>
<feature type="region of interest" description="Disordered" evidence="7">
    <location>
        <begin position="1488"/>
        <end position="1555"/>
    </location>
</feature>
<evidence type="ECO:0000256" key="5">
    <source>
        <dbReference type="ARBA" id="ARBA00022801"/>
    </source>
</evidence>
<evidence type="ECO:0000256" key="2">
    <source>
        <dbReference type="ARBA" id="ARBA00022695"/>
    </source>
</evidence>
<evidence type="ECO:0000256" key="7">
    <source>
        <dbReference type="SAM" id="MobiDB-lite"/>
    </source>
</evidence>
<keyword evidence="1" id="KW-0808">Transferase</keyword>
<feature type="compositionally biased region" description="Basic and acidic residues" evidence="7">
    <location>
        <begin position="1496"/>
        <end position="1513"/>
    </location>
</feature>
<reference evidence="13" key="1">
    <citation type="journal article" date="2016" name="Proc. Natl. Acad. Sci. U.S.A.">
        <title>Chromosome-level assembly of Arabidopsis thaliana Ler reveals the extent of translocation and inversion polymorphisms.</title>
        <authorList>
            <person name="Zapata L."/>
            <person name="Ding J."/>
            <person name="Willing E.M."/>
            <person name="Hartwig B."/>
            <person name="Bezdan D."/>
            <person name="Jiao W.B."/>
            <person name="Patel V."/>
            <person name="Velikkakam James G."/>
            <person name="Koornneef M."/>
            <person name="Ossowski S."/>
            <person name="Schneeberger K."/>
        </authorList>
    </citation>
    <scope>NUCLEOTIDE SEQUENCE [LARGE SCALE GENOMIC DNA]</scope>
    <source>
        <strain evidence="13">cv. Landsberg erecta</strain>
    </source>
</reference>
<dbReference type="InterPro" id="IPR012337">
    <property type="entry name" value="RNaseH-like_sf"/>
</dbReference>
<gene>
    <name evidence="12" type="ORF">AXX17_ATUG02330</name>
</gene>
<evidence type="ECO:0000256" key="3">
    <source>
        <dbReference type="ARBA" id="ARBA00022722"/>
    </source>
</evidence>
<keyword evidence="6" id="KW-0695">RNA-directed DNA polymerase</keyword>
<feature type="region of interest" description="Disordered" evidence="7">
    <location>
        <begin position="336"/>
        <end position="357"/>
    </location>
</feature>
<dbReference type="Gene3D" id="3.30.420.10">
    <property type="entry name" value="Ribonuclease H-like superfamily/Ribonuclease H"/>
    <property type="match status" value="1"/>
</dbReference>
<dbReference type="GO" id="GO:0003964">
    <property type="term" value="F:RNA-directed DNA polymerase activity"/>
    <property type="evidence" value="ECO:0007669"/>
    <property type="project" value="UniProtKB-KW"/>
</dbReference>
<protein>
    <recommendedName>
        <fullName evidence="14">Reverse transcriptase</fullName>
    </recommendedName>
</protein>
<evidence type="ECO:0000313" key="13">
    <source>
        <dbReference type="Proteomes" id="UP000078284"/>
    </source>
</evidence>
<dbReference type="ExpressionAtlas" id="A0A178U6J9">
    <property type="expression patterns" value="baseline and differential"/>
</dbReference>
<dbReference type="CDD" id="cd01647">
    <property type="entry name" value="RT_LTR"/>
    <property type="match status" value="1"/>
</dbReference>
<dbReference type="Gene3D" id="3.30.70.270">
    <property type="match status" value="2"/>
</dbReference>
<proteinExistence type="predicted"/>
<dbReference type="CDD" id="cd09274">
    <property type="entry name" value="RNase_HI_RT_Ty3"/>
    <property type="match status" value="1"/>
</dbReference>
<dbReference type="SUPFAM" id="SSF56672">
    <property type="entry name" value="DNA/RNA polymerases"/>
    <property type="match status" value="1"/>
</dbReference>
<dbReference type="InterPro" id="IPR050951">
    <property type="entry name" value="Retrovirus_Pol_polyprotein"/>
</dbReference>
<dbReference type="GO" id="GO:0004519">
    <property type="term" value="F:endonuclease activity"/>
    <property type="evidence" value="ECO:0007669"/>
    <property type="project" value="UniProtKB-KW"/>
</dbReference>
<feature type="domain" description="Reverse transcriptase RNase H-like" evidence="10">
    <location>
        <begin position="937"/>
        <end position="1040"/>
    </location>
</feature>
<dbReference type="Pfam" id="PF03732">
    <property type="entry name" value="Retrotrans_gag"/>
    <property type="match status" value="1"/>
</dbReference>
<dbReference type="PANTHER" id="PTHR37984">
    <property type="entry name" value="PROTEIN CBG26694"/>
    <property type="match status" value="1"/>
</dbReference>
<name>A0A178U6J9_ARATH</name>
<keyword evidence="2" id="KW-0548">Nucleotidyltransferase</keyword>
<evidence type="ECO:0000259" key="10">
    <source>
        <dbReference type="Pfam" id="PF17917"/>
    </source>
</evidence>
<evidence type="ECO:0000259" key="11">
    <source>
        <dbReference type="Pfam" id="PF17921"/>
    </source>
</evidence>
<organism evidence="12 13">
    <name type="scientific">Arabidopsis thaliana</name>
    <name type="common">Mouse-ear cress</name>
    <dbReference type="NCBI Taxonomy" id="3702"/>
    <lineage>
        <taxon>Eukaryota</taxon>
        <taxon>Viridiplantae</taxon>
        <taxon>Streptophyta</taxon>
        <taxon>Embryophyta</taxon>
        <taxon>Tracheophyta</taxon>
        <taxon>Spermatophyta</taxon>
        <taxon>Magnoliopsida</taxon>
        <taxon>eudicotyledons</taxon>
        <taxon>Gunneridae</taxon>
        <taxon>Pentapetalae</taxon>
        <taxon>rosids</taxon>
        <taxon>malvids</taxon>
        <taxon>Brassicales</taxon>
        <taxon>Brassicaceae</taxon>
        <taxon>Camelineae</taxon>
        <taxon>Arabidopsis</taxon>
    </lineage>
</organism>
<dbReference type="InterPro" id="IPR041588">
    <property type="entry name" value="Integrase_H2C2"/>
</dbReference>
<dbReference type="Proteomes" id="UP000078284">
    <property type="component" value="Unassembled WGS sequence"/>
</dbReference>
<feature type="domain" description="Reverse transcriptase" evidence="8">
    <location>
        <begin position="751"/>
        <end position="850"/>
    </location>
</feature>
<feature type="compositionally biased region" description="Polar residues" evidence="7">
    <location>
        <begin position="1543"/>
        <end position="1555"/>
    </location>
</feature>
<dbReference type="Pfam" id="PF00078">
    <property type="entry name" value="RVT_1"/>
    <property type="match status" value="1"/>
</dbReference>
<evidence type="ECO:0000259" key="9">
    <source>
        <dbReference type="Pfam" id="PF03732"/>
    </source>
</evidence>
<dbReference type="SUPFAM" id="SSF53098">
    <property type="entry name" value="Ribonuclease H-like"/>
    <property type="match status" value="1"/>
</dbReference>
<feature type="region of interest" description="Disordered" evidence="7">
    <location>
        <begin position="1344"/>
        <end position="1369"/>
    </location>
</feature>
<dbReference type="InterPro" id="IPR043128">
    <property type="entry name" value="Rev_trsase/Diguanyl_cyclase"/>
</dbReference>
<dbReference type="InterPro" id="IPR043502">
    <property type="entry name" value="DNA/RNA_pol_sf"/>
</dbReference>
<evidence type="ECO:0000256" key="4">
    <source>
        <dbReference type="ARBA" id="ARBA00022759"/>
    </source>
</evidence>
<evidence type="ECO:0000256" key="6">
    <source>
        <dbReference type="ARBA" id="ARBA00022918"/>
    </source>
</evidence>
<keyword evidence="4" id="KW-0255">Endonuclease</keyword>
<feature type="domain" description="Retrotransposon gag" evidence="9">
    <location>
        <begin position="142"/>
        <end position="179"/>
    </location>
</feature>